<sequence length="194" mass="21854">MGPGTDRITQERAPALRKLRQQGLRRKVWVSETTYEPLNLVESDLVRLHLTVHQIFLTHGLFQRDHRSNCRGYNYFELGIRSKWEGDEDCKKDGSCDETTQCSCTDGPNWYSNLVNSNEAPAPLLQIGSQTGIKAPSRSQLSGEGHIGYHKQLSERQMQGEGDGAEPPVGTRQPHMRMPARQILDLGRSDGRRG</sequence>
<name>A0AAW0E4W2_9AGAR</name>
<evidence type="ECO:0000256" key="1">
    <source>
        <dbReference type="SAM" id="MobiDB-lite"/>
    </source>
</evidence>
<organism evidence="2 3">
    <name type="scientific">Favolaschia claudopus</name>
    <dbReference type="NCBI Taxonomy" id="2862362"/>
    <lineage>
        <taxon>Eukaryota</taxon>
        <taxon>Fungi</taxon>
        <taxon>Dikarya</taxon>
        <taxon>Basidiomycota</taxon>
        <taxon>Agaricomycotina</taxon>
        <taxon>Agaricomycetes</taxon>
        <taxon>Agaricomycetidae</taxon>
        <taxon>Agaricales</taxon>
        <taxon>Marasmiineae</taxon>
        <taxon>Mycenaceae</taxon>
        <taxon>Favolaschia</taxon>
    </lineage>
</organism>
<dbReference type="Proteomes" id="UP001362999">
    <property type="component" value="Unassembled WGS sequence"/>
</dbReference>
<protein>
    <submittedName>
        <fullName evidence="2">Uncharacterized protein</fullName>
    </submittedName>
</protein>
<gene>
    <name evidence="2" type="ORF">R3P38DRAFT_3341192</name>
</gene>
<evidence type="ECO:0000313" key="2">
    <source>
        <dbReference type="EMBL" id="KAK7059482.1"/>
    </source>
</evidence>
<evidence type="ECO:0000313" key="3">
    <source>
        <dbReference type="Proteomes" id="UP001362999"/>
    </source>
</evidence>
<proteinExistence type="predicted"/>
<dbReference type="EMBL" id="JAWWNJ010000003">
    <property type="protein sequence ID" value="KAK7059482.1"/>
    <property type="molecule type" value="Genomic_DNA"/>
</dbReference>
<feature type="region of interest" description="Disordered" evidence="1">
    <location>
        <begin position="155"/>
        <end position="194"/>
    </location>
</feature>
<keyword evidence="3" id="KW-1185">Reference proteome</keyword>
<comment type="caution">
    <text evidence="2">The sequence shown here is derived from an EMBL/GenBank/DDBJ whole genome shotgun (WGS) entry which is preliminary data.</text>
</comment>
<reference evidence="2 3" key="1">
    <citation type="journal article" date="2024" name="J Genomics">
        <title>Draft genome sequencing and assembly of Favolaschia claudopus CIRM-BRFM 2984 isolated from oak limbs.</title>
        <authorList>
            <person name="Navarro D."/>
            <person name="Drula E."/>
            <person name="Chaduli D."/>
            <person name="Cazenave R."/>
            <person name="Ahrendt S."/>
            <person name="Wang J."/>
            <person name="Lipzen A."/>
            <person name="Daum C."/>
            <person name="Barry K."/>
            <person name="Grigoriev I.V."/>
            <person name="Favel A."/>
            <person name="Rosso M.N."/>
            <person name="Martin F."/>
        </authorList>
    </citation>
    <scope>NUCLEOTIDE SEQUENCE [LARGE SCALE GENOMIC DNA]</scope>
    <source>
        <strain evidence="2 3">CIRM-BRFM 2984</strain>
    </source>
</reference>
<dbReference type="AlphaFoldDB" id="A0AAW0E4W2"/>
<accession>A0AAW0E4W2</accession>